<keyword evidence="3" id="KW-1185">Reference proteome</keyword>
<protein>
    <submittedName>
        <fullName evidence="2">Uncharacterized protein</fullName>
    </submittedName>
</protein>
<dbReference type="AlphaFoldDB" id="A0AAU9TQ70"/>
<reference evidence="2" key="1">
    <citation type="submission" date="2022-03" db="EMBL/GenBank/DDBJ databases">
        <authorList>
            <person name="Tunstrom K."/>
        </authorList>
    </citation>
    <scope>NUCLEOTIDE SEQUENCE</scope>
</reference>
<gene>
    <name evidence="2" type="ORF">EEDITHA_LOCUS4128</name>
</gene>
<evidence type="ECO:0000313" key="2">
    <source>
        <dbReference type="EMBL" id="CAH2087921.1"/>
    </source>
</evidence>
<dbReference type="Proteomes" id="UP001153954">
    <property type="component" value="Unassembled WGS sequence"/>
</dbReference>
<organism evidence="2 3">
    <name type="scientific">Euphydryas editha</name>
    <name type="common">Edith's checkerspot</name>
    <dbReference type="NCBI Taxonomy" id="104508"/>
    <lineage>
        <taxon>Eukaryota</taxon>
        <taxon>Metazoa</taxon>
        <taxon>Ecdysozoa</taxon>
        <taxon>Arthropoda</taxon>
        <taxon>Hexapoda</taxon>
        <taxon>Insecta</taxon>
        <taxon>Pterygota</taxon>
        <taxon>Neoptera</taxon>
        <taxon>Endopterygota</taxon>
        <taxon>Lepidoptera</taxon>
        <taxon>Glossata</taxon>
        <taxon>Ditrysia</taxon>
        <taxon>Papilionoidea</taxon>
        <taxon>Nymphalidae</taxon>
        <taxon>Nymphalinae</taxon>
        <taxon>Euphydryas</taxon>
    </lineage>
</organism>
<accession>A0AAU9TQ70</accession>
<dbReference type="EMBL" id="CAKOGL010000007">
    <property type="protein sequence ID" value="CAH2087921.1"/>
    <property type="molecule type" value="Genomic_DNA"/>
</dbReference>
<evidence type="ECO:0000256" key="1">
    <source>
        <dbReference type="SAM" id="MobiDB-lite"/>
    </source>
</evidence>
<name>A0AAU9TQ70_EUPED</name>
<feature type="region of interest" description="Disordered" evidence="1">
    <location>
        <begin position="95"/>
        <end position="122"/>
    </location>
</feature>
<feature type="compositionally biased region" description="Polar residues" evidence="1">
    <location>
        <begin position="111"/>
        <end position="122"/>
    </location>
</feature>
<sequence>MAEQSKKFVIVKFKESWIKCRIDDVKVAVAFPAELTSTNKSLMRTGKEPVLKWKQFPATIEDQVDTYKDGEIKLVLAGAAAPQSPLSLSNLHISEPSTLKTSTPKKLEPHLNTSGTDVETQAPSNETVQVNQQLLVELYQTWEKMNSIMGKLFPTHNNSNCN</sequence>
<evidence type="ECO:0000313" key="3">
    <source>
        <dbReference type="Proteomes" id="UP001153954"/>
    </source>
</evidence>
<comment type="caution">
    <text evidence="2">The sequence shown here is derived from an EMBL/GenBank/DDBJ whole genome shotgun (WGS) entry which is preliminary data.</text>
</comment>
<feature type="compositionally biased region" description="Polar residues" evidence="1">
    <location>
        <begin position="95"/>
        <end position="104"/>
    </location>
</feature>
<proteinExistence type="predicted"/>